<accession>A0A375CES7</accession>
<feature type="region of interest" description="Disordered" evidence="1">
    <location>
        <begin position="38"/>
        <end position="61"/>
    </location>
</feature>
<name>A0A375CES7_9BURK</name>
<sequence>MAAVMSSSRRSAMSSSSRIRRASSVSSSVMLLDGWNAAAPPRAGHEDPGAGVGHPNAIKRGISGPVERSLVTTSTTYWGIMIASRGSFGV</sequence>
<evidence type="ECO:0000256" key="1">
    <source>
        <dbReference type="SAM" id="MobiDB-lite"/>
    </source>
</evidence>
<gene>
    <name evidence="2" type="ORF">CBM2589_A90030</name>
</gene>
<protein>
    <submittedName>
        <fullName evidence="2">Uncharacterized protein</fullName>
    </submittedName>
</protein>
<comment type="caution">
    <text evidence="2">The sequence shown here is derived from an EMBL/GenBank/DDBJ whole genome shotgun (WGS) entry which is preliminary data.</text>
</comment>
<dbReference type="EMBL" id="OFSP01000039">
    <property type="protein sequence ID" value="SOY68372.1"/>
    <property type="molecule type" value="Genomic_DNA"/>
</dbReference>
<dbReference type="Proteomes" id="UP000256297">
    <property type="component" value="Chromosome CBM2589_a"/>
</dbReference>
<evidence type="ECO:0000313" key="2">
    <source>
        <dbReference type="EMBL" id="SOY68372.1"/>
    </source>
</evidence>
<dbReference type="AlphaFoldDB" id="A0A375CES7"/>
<feature type="region of interest" description="Disordered" evidence="1">
    <location>
        <begin position="1"/>
        <end position="25"/>
    </location>
</feature>
<organism evidence="2">
    <name type="scientific">Cupriavidus taiwanensis</name>
    <dbReference type="NCBI Taxonomy" id="164546"/>
    <lineage>
        <taxon>Bacteria</taxon>
        <taxon>Pseudomonadati</taxon>
        <taxon>Pseudomonadota</taxon>
        <taxon>Betaproteobacteria</taxon>
        <taxon>Burkholderiales</taxon>
        <taxon>Burkholderiaceae</taxon>
        <taxon>Cupriavidus</taxon>
    </lineage>
</organism>
<proteinExistence type="predicted"/>
<reference evidence="2" key="1">
    <citation type="submission" date="2018-01" db="EMBL/GenBank/DDBJ databases">
        <authorList>
            <person name="Clerissi C."/>
        </authorList>
    </citation>
    <scope>NUCLEOTIDE SEQUENCE</scope>
    <source>
        <strain evidence="2">Cupriavidus taiwanensis STM 3521</strain>
    </source>
</reference>